<dbReference type="CDD" id="cd08490">
    <property type="entry name" value="PBP2_NikA_DppA_OppA_like_3"/>
    <property type="match status" value="1"/>
</dbReference>
<dbReference type="Gene3D" id="3.10.105.10">
    <property type="entry name" value="Dipeptide-binding Protein, Domain 3"/>
    <property type="match status" value="1"/>
</dbReference>
<dbReference type="RefSeq" id="WP_254576308.1">
    <property type="nucleotide sequence ID" value="NZ_CP100595.1"/>
</dbReference>
<evidence type="ECO:0000256" key="2">
    <source>
        <dbReference type="ARBA" id="ARBA00022729"/>
    </source>
</evidence>
<dbReference type="InterPro" id="IPR030678">
    <property type="entry name" value="Peptide/Ni-bd"/>
</dbReference>
<dbReference type="InterPro" id="IPR000914">
    <property type="entry name" value="SBP_5_dom"/>
</dbReference>
<dbReference type="EMBL" id="CP100595">
    <property type="protein sequence ID" value="UTJ06128.1"/>
    <property type="molecule type" value="Genomic_DNA"/>
</dbReference>
<keyword evidence="2" id="KW-0732">Signal</keyword>
<dbReference type="Pfam" id="PF00496">
    <property type="entry name" value="SBP_bac_5"/>
    <property type="match status" value="1"/>
</dbReference>
<reference evidence="4" key="1">
    <citation type="submission" date="2022-07" db="EMBL/GenBank/DDBJ databases">
        <title>Arcobacter roscoffensis sp. nov., a marine bacterium isolated from coastal seawater collected from Roscoff, France.</title>
        <authorList>
            <person name="Pascual J."/>
            <person name="Lepeaux C."/>
            <person name="Methner A."/>
            <person name="Overmann J."/>
        </authorList>
    </citation>
    <scope>NUCLEOTIDE SEQUENCE</scope>
    <source>
        <strain evidence="4">ARW1-2F2</strain>
    </source>
</reference>
<dbReference type="InterPro" id="IPR039424">
    <property type="entry name" value="SBP_5"/>
</dbReference>
<feature type="domain" description="Solute-binding protein family 5" evidence="3">
    <location>
        <begin position="58"/>
        <end position="418"/>
    </location>
</feature>
<proteinExistence type="inferred from homology"/>
<evidence type="ECO:0000256" key="1">
    <source>
        <dbReference type="ARBA" id="ARBA00005695"/>
    </source>
</evidence>
<accession>A0ABY5E5X9</accession>
<sequence>MKKIFIIAFLAIFSILNANNLKIVGPLEIKGLEPNKAGYIFSRLQIGENLITIDEKGELKPALATNWQASKDGLTWTFKIREDVKFHDDTKLDANIVAFNLNRDSILKKSILRYLPIEKIEASEKYELKIKLSSKVNILPAYFVHYSTLILSKNSFDEKKKVTKFIGTGAFEITSMTAPLSIKAKRFAPWWGKTNEVEQITYNAVGKNETRALMIKSGNADIAFSILPISLKSLKKRKDLDIQTVKIFRTRKLKVNAGDEILKDLNVRKAVSYAINRKAIAKAILQNESLAATQMFPPELASWYNKDIEPLNFNIKKAKQLLAKSNWQEKDDGFVYKDSKKLQLELITYPNWPELPIISTAIQNQLKQVGIDLKVSVTNASEVVRRHKDNSLQLALISKNFTLIPNPLGVILQAYGKGGNDWGSMNWENKEMFKNLHSLYENENLALQKNISKILNEELPAIPVTWSSLTVVSSKKIKNLKVDSFEISYNLTDIKFK</sequence>
<name>A0ABY5E5X9_9BACT</name>
<dbReference type="Gene3D" id="3.40.190.10">
    <property type="entry name" value="Periplasmic binding protein-like II"/>
    <property type="match status" value="1"/>
</dbReference>
<dbReference type="PANTHER" id="PTHR30290">
    <property type="entry name" value="PERIPLASMIC BINDING COMPONENT OF ABC TRANSPORTER"/>
    <property type="match status" value="1"/>
</dbReference>
<protein>
    <submittedName>
        <fullName evidence="4">ABC transporter substrate-binding protein</fullName>
    </submittedName>
</protein>
<dbReference type="PIRSF" id="PIRSF002741">
    <property type="entry name" value="MppA"/>
    <property type="match status" value="1"/>
</dbReference>
<organism evidence="4 5">
    <name type="scientific">Arcobacter roscoffensis</name>
    <dbReference type="NCBI Taxonomy" id="2961520"/>
    <lineage>
        <taxon>Bacteria</taxon>
        <taxon>Pseudomonadati</taxon>
        <taxon>Campylobacterota</taxon>
        <taxon>Epsilonproteobacteria</taxon>
        <taxon>Campylobacterales</taxon>
        <taxon>Arcobacteraceae</taxon>
        <taxon>Arcobacter</taxon>
    </lineage>
</organism>
<gene>
    <name evidence="4" type="ORF">NJU99_12870</name>
</gene>
<dbReference type="InterPro" id="IPR023765">
    <property type="entry name" value="SBP_5_CS"/>
</dbReference>
<keyword evidence="5" id="KW-1185">Reference proteome</keyword>
<dbReference type="PANTHER" id="PTHR30290:SF83">
    <property type="entry name" value="ABC TRANSPORTER SUBSTRATE-BINDING PROTEIN"/>
    <property type="match status" value="1"/>
</dbReference>
<evidence type="ECO:0000313" key="4">
    <source>
        <dbReference type="EMBL" id="UTJ06128.1"/>
    </source>
</evidence>
<dbReference type="PROSITE" id="PS01040">
    <property type="entry name" value="SBP_BACTERIAL_5"/>
    <property type="match status" value="1"/>
</dbReference>
<evidence type="ECO:0000313" key="5">
    <source>
        <dbReference type="Proteomes" id="UP001060012"/>
    </source>
</evidence>
<comment type="similarity">
    <text evidence="1">Belongs to the bacterial solute-binding protein 5 family.</text>
</comment>
<dbReference type="SUPFAM" id="SSF53850">
    <property type="entry name" value="Periplasmic binding protein-like II"/>
    <property type="match status" value="1"/>
</dbReference>
<dbReference type="Proteomes" id="UP001060012">
    <property type="component" value="Chromosome"/>
</dbReference>
<evidence type="ECO:0000259" key="3">
    <source>
        <dbReference type="Pfam" id="PF00496"/>
    </source>
</evidence>